<sequence length="1078" mass="116293">MTPASPRSGVDRLTALDVRLQMRANGWPSIPITPHDEDHKSAGKRPAIRDWQRHAVYDEKAPLPLLREVESVARRYPDAQGTGIPCGSVIGIDIDVSDPALVGEIEAMAVSAFGPTPFVREGRAPRRLLVYRAEEAMPKSAHKALNGGSDGIDIQAVGSQFVAFGIHQVTRRPYRWLGESPLTASPEAAPEITAEKVTAFLSLVNGVLPLSASGSGRKRTGGGGFVEVVRDAEGFVIDGREQHMTNVVWRAACRLSERGEPLTLETLTDAAWANFQATARTIVEGREWTKAEAEAKARATLDRVKRGLAKLPAKREAVAPTYPDDARALTDAEAAVRAGADEFFERYAPEYRNALAIFNGGGALLQPMPRGKIFRIEAGVGKTDAAVVAAARAIRAGLSVVFAVPRVDLGDELATRLARQGIIAHVWRGRERPDPEAPKTRMCLNPSAVDDAREAGAWSIAATVCEQQDTKARRIVRCPHFETCGYMRQREAAPQAWIVTHAMLFLPLPAAIGRVDALAIDEAFVSGGIAQKPVSRALDEIEGAGVLAGSENASKMKAWREALIRAARASEDGPLSHAALAAAGLTADDAASARGFEQARYADPGITPLMEPRERKRRAAETGASNKLARDLIALWDEIAAFLDGETPKSGRMRLARDPESGARIIELRPLTTVHASWRAPTLILDATAPPPSVIEPVLGLEVDEIASIAAEWSPHRFVRQIVGAPVSSTKLGLTGKGEGNARTFDDLRRLIVLRAALAYPRDIAIVAQATVEERLAGMGLPANVVMGHFNGLSGRNDMEAVAGMIVIGQAMPPIFSMEADAGTLTGVPVEVADTVLKPGERRWYPRVPGAIRLRDGSSHPVDHYRHSDPTVEALRWQICEGQLIQAIGRLRPLRRGPDESFFLDIVSNVPLPITVDRVEEWSAVRLGAWADMAAEGVVLTAASDIQAAFPDLAASAKAAQNMSEAVRLTLRSNIDSYIDLGVSVSLVEVKRAGRYAPTEIVALPNGPRGPNSLKRWLSERGLGPIERITVKRAGKAWARPSFARVGRLIDERTHDWACMLATASECASKFDRSARNA</sequence>
<protein>
    <submittedName>
        <fullName evidence="2">Protein of unassigned function</fullName>
    </submittedName>
</protein>
<dbReference type="InterPro" id="IPR027417">
    <property type="entry name" value="P-loop_NTPase"/>
</dbReference>
<name>A0A089NSQ9_9HYPH</name>
<proteinExistence type="predicted"/>
<dbReference type="AlphaFoldDB" id="A0A089NSQ9"/>
<keyword evidence="3" id="KW-1185">Reference proteome</keyword>
<dbReference type="CDD" id="cd04859">
    <property type="entry name" value="Prim_Pol"/>
    <property type="match status" value="1"/>
</dbReference>
<dbReference type="RefSeq" id="WP_100793945.1">
    <property type="nucleotide sequence ID" value="NZ_CP003811.1"/>
</dbReference>
<dbReference type="KEGG" id="mor:MOC_1835"/>
<dbReference type="SUPFAM" id="SSF52540">
    <property type="entry name" value="P-loop containing nucleoside triphosphate hydrolases"/>
    <property type="match status" value="1"/>
</dbReference>
<evidence type="ECO:0000313" key="3">
    <source>
        <dbReference type="Proteomes" id="UP000029492"/>
    </source>
</evidence>
<evidence type="ECO:0000313" key="2">
    <source>
        <dbReference type="EMBL" id="AIQ89590.1"/>
    </source>
</evidence>
<dbReference type="HOGENOM" id="CLU_010033_0_0_5"/>
<reference evidence="2 3" key="1">
    <citation type="journal article" date="2014" name="PLoS ONE">
        <title>Genome Information of Methylobacterium oryzae, a Plant-Probiotic Methylotroph in the Phyllosphere.</title>
        <authorList>
            <person name="Kwak M.J."/>
            <person name="Jeong H."/>
            <person name="Madhaiyan M."/>
            <person name="Lee Y."/>
            <person name="Sa T.M."/>
            <person name="Oh T.K."/>
            <person name="Kim J.F."/>
        </authorList>
    </citation>
    <scope>NUCLEOTIDE SEQUENCE [LARGE SCALE GENOMIC DNA]</scope>
    <source>
        <strain evidence="2 3">CBMB20</strain>
    </source>
</reference>
<dbReference type="EMBL" id="CP003811">
    <property type="protein sequence ID" value="AIQ89590.1"/>
    <property type="molecule type" value="Genomic_DNA"/>
</dbReference>
<dbReference type="Pfam" id="PF09250">
    <property type="entry name" value="Prim-Pol"/>
    <property type="match status" value="1"/>
</dbReference>
<dbReference type="eggNOG" id="COG3598">
    <property type="taxonomic scope" value="Bacteria"/>
</dbReference>
<dbReference type="InterPro" id="IPR015330">
    <property type="entry name" value="DNA_primase/pol_bifunc_N"/>
</dbReference>
<dbReference type="STRING" id="693986.MOC_1835"/>
<dbReference type="SMART" id="SM00943">
    <property type="entry name" value="Prim-Pol"/>
    <property type="match status" value="1"/>
</dbReference>
<dbReference type="Proteomes" id="UP000029492">
    <property type="component" value="Chromosome"/>
</dbReference>
<evidence type="ECO:0000259" key="1">
    <source>
        <dbReference type="SMART" id="SM00943"/>
    </source>
</evidence>
<accession>A0A089NSQ9</accession>
<dbReference type="eggNOG" id="COG1199">
    <property type="taxonomic scope" value="Bacteria"/>
</dbReference>
<organism evidence="2 3">
    <name type="scientific">Methylobacterium oryzae CBMB20</name>
    <dbReference type="NCBI Taxonomy" id="693986"/>
    <lineage>
        <taxon>Bacteria</taxon>
        <taxon>Pseudomonadati</taxon>
        <taxon>Pseudomonadota</taxon>
        <taxon>Alphaproteobacteria</taxon>
        <taxon>Hyphomicrobiales</taxon>
        <taxon>Methylobacteriaceae</taxon>
        <taxon>Methylobacterium</taxon>
    </lineage>
</organism>
<dbReference type="SUPFAM" id="SSF56747">
    <property type="entry name" value="Prim-pol domain"/>
    <property type="match status" value="1"/>
</dbReference>
<feature type="domain" description="DNA primase/polymerase bifunctional N-terminal" evidence="1">
    <location>
        <begin position="19"/>
        <end position="193"/>
    </location>
</feature>
<gene>
    <name evidence="2" type="ORF">MOC_1835</name>
</gene>